<sequence>MSETLMLLLLVAVVAVPALLLARSRRRLGSAVRRTERLEVWASPRGWRVLGAAPEVLGRWQCPPFTAPERQVDDAVAGEYRGREATSSRLETAPPREVTHVLTVELRATVPVAQLMTDGVPADELGADGGAWLRERGPTGLSLRAERGVVVGWLPGEPLLTELDRYLDALVDVAETLERLPPP</sequence>
<accession>A0A2Y9ANS2</accession>
<evidence type="ECO:0000313" key="2">
    <source>
        <dbReference type="Proteomes" id="UP000250222"/>
    </source>
</evidence>
<gene>
    <name evidence="1" type="ORF">SAMN05216184_109110</name>
</gene>
<keyword evidence="2" id="KW-1185">Reference proteome</keyword>
<proteinExistence type="predicted"/>
<dbReference type="AlphaFoldDB" id="A0A2Y9ANS2"/>
<protein>
    <submittedName>
        <fullName evidence="1">Uncharacterized protein</fullName>
    </submittedName>
</protein>
<evidence type="ECO:0000313" key="1">
    <source>
        <dbReference type="EMBL" id="SSA44047.1"/>
    </source>
</evidence>
<name>A0A2Y9ANS2_9MICO</name>
<dbReference type="RefSeq" id="WP_110852958.1">
    <property type="nucleotide sequence ID" value="NZ_QKLZ01000009.1"/>
</dbReference>
<reference evidence="1 2" key="1">
    <citation type="submission" date="2016-10" db="EMBL/GenBank/DDBJ databases">
        <authorList>
            <person name="Cai Z."/>
        </authorList>
    </citation>
    <scope>NUCLEOTIDE SEQUENCE [LARGE SCALE GENOMIC DNA]</scope>
    <source>
        <strain evidence="1 2">CGMCC 1.10826</strain>
    </source>
</reference>
<organism evidence="1 2">
    <name type="scientific">Georgenia satyanarayanai</name>
    <dbReference type="NCBI Taxonomy" id="860221"/>
    <lineage>
        <taxon>Bacteria</taxon>
        <taxon>Bacillati</taxon>
        <taxon>Actinomycetota</taxon>
        <taxon>Actinomycetes</taxon>
        <taxon>Micrococcales</taxon>
        <taxon>Bogoriellaceae</taxon>
        <taxon>Georgenia</taxon>
    </lineage>
</organism>
<dbReference type="Proteomes" id="UP000250222">
    <property type="component" value="Unassembled WGS sequence"/>
</dbReference>
<dbReference type="OrthoDB" id="3429251at2"/>
<dbReference type="EMBL" id="UETB01000009">
    <property type="protein sequence ID" value="SSA44047.1"/>
    <property type="molecule type" value="Genomic_DNA"/>
</dbReference>